<organism evidence="1">
    <name type="scientific">Rhizophora mucronata</name>
    <name type="common">Asiatic mangrove</name>
    <dbReference type="NCBI Taxonomy" id="61149"/>
    <lineage>
        <taxon>Eukaryota</taxon>
        <taxon>Viridiplantae</taxon>
        <taxon>Streptophyta</taxon>
        <taxon>Embryophyta</taxon>
        <taxon>Tracheophyta</taxon>
        <taxon>Spermatophyta</taxon>
        <taxon>Magnoliopsida</taxon>
        <taxon>eudicotyledons</taxon>
        <taxon>Gunneridae</taxon>
        <taxon>Pentapetalae</taxon>
        <taxon>rosids</taxon>
        <taxon>fabids</taxon>
        <taxon>Malpighiales</taxon>
        <taxon>Rhizophoraceae</taxon>
        <taxon>Rhizophora</taxon>
    </lineage>
</organism>
<name>A0A2P2PJ50_RHIMU</name>
<protein>
    <submittedName>
        <fullName evidence="1">Uncharacterized protein</fullName>
    </submittedName>
</protein>
<accession>A0A2P2PJ50</accession>
<proteinExistence type="predicted"/>
<sequence length="33" mass="3673">MIYLSSLEELNLSCTLVLMIDPTGKILYMVPAT</sequence>
<evidence type="ECO:0000313" key="1">
    <source>
        <dbReference type="EMBL" id="MBX54746.1"/>
    </source>
</evidence>
<dbReference type="AlphaFoldDB" id="A0A2P2PJ50"/>
<dbReference type="EMBL" id="GGEC01074262">
    <property type="protein sequence ID" value="MBX54746.1"/>
    <property type="molecule type" value="Transcribed_RNA"/>
</dbReference>
<reference evidence="1" key="1">
    <citation type="submission" date="2018-02" db="EMBL/GenBank/DDBJ databases">
        <title>Rhizophora mucronata_Transcriptome.</title>
        <authorList>
            <person name="Meera S.P."/>
            <person name="Sreeshan A."/>
            <person name="Augustine A."/>
        </authorList>
    </citation>
    <scope>NUCLEOTIDE SEQUENCE</scope>
    <source>
        <tissue evidence="1">Leaf</tissue>
    </source>
</reference>